<evidence type="ECO:0000313" key="5">
    <source>
        <dbReference type="EMBL" id="KPL80193.1"/>
    </source>
</evidence>
<comment type="caution">
    <text evidence="5">The sequence shown here is derived from an EMBL/GenBank/DDBJ whole genome shotgun (WGS) entry which is preliminary data.</text>
</comment>
<dbReference type="Gene3D" id="3.40.50.150">
    <property type="entry name" value="Vaccinia Virus protein VP39"/>
    <property type="match status" value="1"/>
</dbReference>
<evidence type="ECO:0000313" key="6">
    <source>
        <dbReference type="Proteomes" id="UP000050277"/>
    </source>
</evidence>
<dbReference type="AlphaFoldDB" id="A0A0P6Y4U2"/>
<dbReference type="RefSeq" id="WP_054537072.1">
    <property type="nucleotide sequence ID" value="NZ_LGKP01000040.1"/>
</dbReference>
<evidence type="ECO:0000256" key="3">
    <source>
        <dbReference type="ARBA" id="ARBA00022679"/>
    </source>
</evidence>
<dbReference type="Proteomes" id="UP000050277">
    <property type="component" value="Unassembled WGS sequence"/>
</dbReference>
<dbReference type="PANTHER" id="PTHR44942">
    <property type="entry name" value="METHYLTRANSF_11 DOMAIN-CONTAINING PROTEIN"/>
    <property type="match status" value="1"/>
</dbReference>
<feature type="domain" description="Methyltransferase type 11" evidence="4">
    <location>
        <begin position="44"/>
        <end position="135"/>
    </location>
</feature>
<dbReference type="InterPro" id="IPR029063">
    <property type="entry name" value="SAM-dependent_MTases_sf"/>
</dbReference>
<dbReference type="SUPFAM" id="SSF53335">
    <property type="entry name" value="S-adenosyl-L-methionine-dependent methyltransferases"/>
    <property type="match status" value="1"/>
</dbReference>
<gene>
    <name evidence="5" type="ORF">SE18_24340</name>
</gene>
<dbReference type="InterPro" id="IPR013216">
    <property type="entry name" value="Methyltransf_11"/>
</dbReference>
<sequence length="252" mass="28588">MSDNRQRFSNRVADYVQFRPNYPREIFEPLQTQHGFGSSSIVADIGAGTGIWSEQLLEHGATVYAIEPNAPMREASLQRSARYPNFQVLDGSAEATGLADQSVNWITAAQAFHWFEPNATRREWQRILRPEGWVALIWNQRSLDATPFLRQYEALLHQFGNDYSTVKHTNIDPQLISDFFGQQPACYTAQNAQYFDQAGLLGRAFSSSYTPTPEQPNYQALRQGLIDAWQAYQVAGKVAFLYTTTVYVGRFA</sequence>
<accession>A0A0P6Y4U2</accession>
<dbReference type="CDD" id="cd02440">
    <property type="entry name" value="AdoMet_MTases"/>
    <property type="match status" value="1"/>
</dbReference>
<comment type="similarity">
    <text evidence="1">Belongs to the methyltransferase superfamily.</text>
</comment>
<dbReference type="GO" id="GO:0008757">
    <property type="term" value="F:S-adenosylmethionine-dependent methyltransferase activity"/>
    <property type="evidence" value="ECO:0007669"/>
    <property type="project" value="InterPro"/>
</dbReference>
<name>A0A0P6Y4U2_9CHLR</name>
<evidence type="ECO:0000256" key="2">
    <source>
        <dbReference type="ARBA" id="ARBA00022603"/>
    </source>
</evidence>
<dbReference type="PANTHER" id="PTHR44942:SF4">
    <property type="entry name" value="METHYLTRANSFERASE TYPE 11 DOMAIN-CONTAINING PROTEIN"/>
    <property type="match status" value="1"/>
</dbReference>
<keyword evidence="3" id="KW-0808">Transferase</keyword>
<dbReference type="OrthoDB" id="9797252at2"/>
<protein>
    <recommendedName>
        <fullName evidence="4">Methyltransferase type 11 domain-containing protein</fullName>
    </recommendedName>
</protein>
<dbReference type="InterPro" id="IPR051052">
    <property type="entry name" value="Diverse_substrate_MTase"/>
</dbReference>
<dbReference type="GO" id="GO:0032259">
    <property type="term" value="P:methylation"/>
    <property type="evidence" value="ECO:0007669"/>
    <property type="project" value="UniProtKB-KW"/>
</dbReference>
<dbReference type="EMBL" id="LGKP01000040">
    <property type="protein sequence ID" value="KPL80193.1"/>
    <property type="molecule type" value="Genomic_DNA"/>
</dbReference>
<keyword evidence="6" id="KW-1185">Reference proteome</keyword>
<evidence type="ECO:0000259" key="4">
    <source>
        <dbReference type="Pfam" id="PF08241"/>
    </source>
</evidence>
<organism evidence="5 6">
    <name type="scientific">Herpetosiphon geysericola</name>
    <dbReference type="NCBI Taxonomy" id="70996"/>
    <lineage>
        <taxon>Bacteria</taxon>
        <taxon>Bacillati</taxon>
        <taxon>Chloroflexota</taxon>
        <taxon>Chloroflexia</taxon>
        <taxon>Herpetosiphonales</taxon>
        <taxon>Herpetosiphonaceae</taxon>
        <taxon>Herpetosiphon</taxon>
    </lineage>
</organism>
<evidence type="ECO:0000256" key="1">
    <source>
        <dbReference type="ARBA" id="ARBA00008361"/>
    </source>
</evidence>
<keyword evidence="2" id="KW-0489">Methyltransferase</keyword>
<dbReference type="STRING" id="70996.SE18_24340"/>
<proteinExistence type="inferred from homology"/>
<reference evidence="5 6" key="1">
    <citation type="submission" date="2015-07" db="EMBL/GenBank/DDBJ databases">
        <title>Whole genome sequence of Herpetosiphon geysericola DSM 7119.</title>
        <authorList>
            <person name="Hemp J."/>
            <person name="Ward L.M."/>
            <person name="Pace L.A."/>
            <person name="Fischer W.W."/>
        </authorList>
    </citation>
    <scope>NUCLEOTIDE SEQUENCE [LARGE SCALE GENOMIC DNA]</scope>
    <source>
        <strain evidence="5 6">DSM 7119</strain>
    </source>
</reference>
<dbReference type="Pfam" id="PF08241">
    <property type="entry name" value="Methyltransf_11"/>
    <property type="match status" value="1"/>
</dbReference>